<evidence type="ECO:0000259" key="1">
    <source>
        <dbReference type="Pfam" id="PF06054"/>
    </source>
</evidence>
<keyword evidence="3" id="KW-1185">Reference proteome</keyword>
<dbReference type="Proteomes" id="UP000305921">
    <property type="component" value="Unassembled WGS sequence"/>
</dbReference>
<accession>A0A5R9DSU9</accession>
<dbReference type="EMBL" id="VAWE01000005">
    <property type="protein sequence ID" value="TLQ38722.1"/>
    <property type="molecule type" value="Genomic_DNA"/>
</dbReference>
<reference evidence="2 3" key="1">
    <citation type="submission" date="2019-05" db="EMBL/GenBank/DDBJ databases">
        <title>Streptomyces marianii sp. nov., a novel marine actinomycete from southern coast of India.</title>
        <authorList>
            <person name="Iniyan A.M."/>
            <person name="Wink J."/>
            <person name="Ramprasad E."/>
            <person name="Ramana C.V."/>
            <person name="Bunk B."/>
            <person name="Sproer C."/>
            <person name="Joseph F.-J.R.S."/>
            <person name="Vincent S.G.P."/>
        </authorList>
    </citation>
    <scope>NUCLEOTIDE SEQUENCE [LARGE SCALE GENOMIC DNA]</scope>
    <source>
        <strain evidence="2 3">ICN19</strain>
    </source>
</reference>
<comment type="caution">
    <text evidence="2">The sequence shown here is derived from an EMBL/GenBank/DDBJ whole genome shotgun (WGS) entry which is preliminary data.</text>
</comment>
<gene>
    <name evidence="2" type="ORF">FEF34_40455</name>
</gene>
<name>A0A5R9DSU9_9ACTN</name>
<evidence type="ECO:0000313" key="2">
    <source>
        <dbReference type="EMBL" id="TLQ38722.1"/>
    </source>
</evidence>
<evidence type="ECO:0000313" key="3">
    <source>
        <dbReference type="Proteomes" id="UP000305921"/>
    </source>
</evidence>
<feature type="domain" description="Competence protein CoiA nuclease-like" evidence="1">
    <location>
        <begin position="101"/>
        <end position="185"/>
    </location>
</feature>
<protein>
    <recommendedName>
        <fullName evidence="1">Competence protein CoiA nuclease-like domain-containing protein</fullName>
    </recommendedName>
</protein>
<organism evidence="2 3">
    <name type="scientific">Streptomyces marianii</name>
    <dbReference type="NCBI Taxonomy" id="1817406"/>
    <lineage>
        <taxon>Bacteria</taxon>
        <taxon>Bacillati</taxon>
        <taxon>Actinomycetota</taxon>
        <taxon>Actinomycetes</taxon>
        <taxon>Kitasatosporales</taxon>
        <taxon>Streptomycetaceae</taxon>
        <taxon>Streptomyces</taxon>
    </lineage>
</organism>
<dbReference type="AlphaFoldDB" id="A0A5R9DSU9"/>
<dbReference type="InterPro" id="IPR010330">
    <property type="entry name" value="CoiA_nuc"/>
</dbReference>
<proteinExistence type="predicted"/>
<sequence length="467" mass="52477">MPCQTRFLPSAADKLRHRAKEKAMVFVGVHEEWGRIDVTQADLGCGQDRESIYKTKRPAPLTCYECDWRLHLVHKTHGAYDLWFLRHANKAPHCEARAAGEGMAHHLLKLDLAHHARAAGWSTEYEVAAPDGSWRADVMATSPDGSRRVALEAQMASISVTDIEARTDRYREAGVEVCWFTDRKTIPWLDNVPCVQIARPDDDGGPVQVTAGAACFEPKWCEDRAVCDWCDCEDCGAGVDGPLPCDGHGTWQPATPFPLERFVAAICTNATRPHRLRMGWDTKGTWRWITRQYFDMEEEQLQAHIRKYQIVERLLAVQQRQQQARQAAEQEHLAAIEALLQRQKALTKPVVEFVYHEAGTYPSVARHGSPEFAMGVPVYVRGKPYAVICPVASRLPALRSRLASLVFFAASERERTRLVAQSAPGQRVEVLTAELTPTSPPAFPPQREKGDLTVRQAVNRMLGLDRM</sequence>
<dbReference type="OrthoDB" id="4916564at2"/>
<dbReference type="Pfam" id="PF06054">
    <property type="entry name" value="CoiA_nuc"/>
    <property type="match status" value="1"/>
</dbReference>